<dbReference type="RefSeq" id="XP_019861235.1">
    <property type="nucleotide sequence ID" value="XM_020005676.1"/>
</dbReference>
<evidence type="ECO:0000313" key="3">
    <source>
        <dbReference type="Proteomes" id="UP000007879"/>
    </source>
</evidence>
<reference evidence="3" key="1">
    <citation type="journal article" date="2010" name="Nature">
        <title>The Amphimedon queenslandica genome and the evolution of animal complexity.</title>
        <authorList>
            <person name="Srivastava M."/>
            <person name="Simakov O."/>
            <person name="Chapman J."/>
            <person name="Fahey B."/>
            <person name="Gauthier M.E."/>
            <person name="Mitros T."/>
            <person name="Richards G.S."/>
            <person name="Conaco C."/>
            <person name="Dacre M."/>
            <person name="Hellsten U."/>
            <person name="Larroux C."/>
            <person name="Putnam N.H."/>
            <person name="Stanke M."/>
            <person name="Adamska M."/>
            <person name="Darling A."/>
            <person name="Degnan S.M."/>
            <person name="Oakley T.H."/>
            <person name="Plachetzki D.C."/>
            <person name="Zhai Y."/>
            <person name="Adamski M."/>
            <person name="Calcino A."/>
            <person name="Cummins S.F."/>
            <person name="Goodstein D.M."/>
            <person name="Harris C."/>
            <person name="Jackson D.J."/>
            <person name="Leys S.P."/>
            <person name="Shu S."/>
            <person name="Woodcroft B.J."/>
            <person name="Vervoort M."/>
            <person name="Kosik K.S."/>
            <person name="Manning G."/>
            <person name="Degnan B.M."/>
            <person name="Rokhsar D.S."/>
        </authorList>
    </citation>
    <scope>NUCLEOTIDE SEQUENCE [LARGE SCALE GENOMIC DNA]</scope>
</reference>
<reference evidence="2" key="2">
    <citation type="submission" date="2024-06" db="UniProtKB">
        <authorList>
            <consortium name="EnsemblMetazoa"/>
        </authorList>
    </citation>
    <scope>IDENTIFICATION</scope>
</reference>
<accession>A0AAN0JWF4</accession>
<sequence length="245" mass="27115">TNIPDSVTDRGGHFVSVWNETQTTHWIVEFGGKRNDSSRISDTRFIEIISSTGDLVVQSVLDINEYQKRKIQDAVGKWMEEGSVDLTVTRVNMLGAPGAGKTCSQLLLLNEDPPTNDTSTPIACPPVRATRVAVCDKTIWNRVTRANLLDQLAADLESVSLENITKEPPLPIVFTLLDNTKPATEIRPDPSPTPQKKPDQAVSSETKVINEDKEYHTEAVVQEILASQPKGIRKSDHWLYIIDSG</sequence>
<feature type="region of interest" description="Disordered" evidence="1">
    <location>
        <begin position="182"/>
        <end position="205"/>
    </location>
</feature>
<protein>
    <submittedName>
        <fullName evidence="2">Uncharacterized protein</fullName>
    </submittedName>
</protein>
<dbReference type="KEGG" id="aqu:109589622"/>
<dbReference type="Proteomes" id="UP000007879">
    <property type="component" value="Unassembled WGS sequence"/>
</dbReference>
<organism evidence="2 3">
    <name type="scientific">Amphimedon queenslandica</name>
    <name type="common">Sponge</name>
    <dbReference type="NCBI Taxonomy" id="400682"/>
    <lineage>
        <taxon>Eukaryota</taxon>
        <taxon>Metazoa</taxon>
        <taxon>Porifera</taxon>
        <taxon>Demospongiae</taxon>
        <taxon>Heteroscleromorpha</taxon>
        <taxon>Haplosclerida</taxon>
        <taxon>Niphatidae</taxon>
        <taxon>Amphimedon</taxon>
    </lineage>
</organism>
<name>A0AAN0JWF4_AMPQE</name>
<evidence type="ECO:0000256" key="1">
    <source>
        <dbReference type="SAM" id="MobiDB-lite"/>
    </source>
</evidence>
<dbReference type="EnsemblMetazoa" id="XM_020005676.1">
    <property type="protein sequence ID" value="XP_019861235.1"/>
    <property type="gene ID" value="LOC109589622"/>
</dbReference>
<dbReference type="AlphaFoldDB" id="A0AAN0JWF4"/>
<dbReference type="GeneID" id="109589622"/>
<keyword evidence="3" id="KW-1185">Reference proteome</keyword>
<evidence type="ECO:0000313" key="2">
    <source>
        <dbReference type="EnsemblMetazoa" id="XP_019861235.1"/>
    </source>
</evidence>
<proteinExistence type="predicted"/>